<dbReference type="UniPathway" id="UPA00109">
    <property type="reaction ID" value="UER00188"/>
</dbReference>
<dbReference type="InterPro" id="IPR011037">
    <property type="entry name" value="Pyrv_Knase-like_insert_dom_sf"/>
</dbReference>
<comment type="similarity">
    <text evidence="2">Belongs to the pyruvate kinase family.</text>
</comment>
<keyword evidence="8" id="KW-0067">ATP-binding</keyword>
<sequence>MNLDQEQLSEIADQIGTIIENIHTQEEKKAKLLTGVCAAYKASAKNLLHYSAFRGQDLRRIQKKLKRLGLSRFANAEGNIMGSLQNAMELLNRLNNGADEVEPYDALPIGAGKKYLRKNTAKLFGKKRNGRRVKIMVTQPTEAAQNYPLVLEMVKNGMDCARINCAHDHPEVWKAIVEHVRRAAEECNTSVAIAMDLAGPKIRTGSLGKGPRVQKFRPKRNALGVVEAPAHIWLVPDNGNVPLSGAIPVPGDWLAQLEIGDKLSVQDTRGKTRKLVVYQVGENKVLMHCQKTVYLGTGSWLVPKASQKGKIAIGEIPMVEKAIELHTGDILVVTGDEKLGSPAEFDENGNLMESASIACLPGSIIQKAKVGEPILFDDGKIEGTITEAHKDHFKVKIVKARENGSRLKAEKGINFPTLDLGLSGLTQKDREDLKFVAQHADMVNFSFVNHRKDVEELVDALEELGVRDKVSVILKIETRFAYRNLVSILLEAMKTKYVGVMIARGDLALEVGWKNMAKVQEEILSLCSAAHVPVIWATQVLEGLAKKGLPSRSEITDIASSLKAECVMLNKGPYINEAIALLSGFLGNMEKLHDKKEGMWPKIEAI</sequence>
<keyword evidence="4" id="KW-0808">Transferase</keyword>
<evidence type="ECO:0000259" key="12">
    <source>
        <dbReference type="Pfam" id="PF00224"/>
    </source>
</evidence>
<dbReference type="Gene3D" id="3.20.20.60">
    <property type="entry name" value="Phosphoenolpyruvate-binding domains"/>
    <property type="match status" value="2"/>
</dbReference>
<dbReference type="EC" id="2.7.1.40" evidence="3"/>
<comment type="pathway">
    <text evidence="1">Carbohydrate degradation; glycolysis; pyruvate from D-glyceraldehyde 3-phosphate: step 5/5.</text>
</comment>
<evidence type="ECO:0000256" key="5">
    <source>
        <dbReference type="ARBA" id="ARBA00022723"/>
    </source>
</evidence>
<evidence type="ECO:0000313" key="14">
    <source>
        <dbReference type="Proteomes" id="UP000184532"/>
    </source>
</evidence>
<evidence type="ECO:0000256" key="9">
    <source>
        <dbReference type="ARBA" id="ARBA00022842"/>
    </source>
</evidence>
<dbReference type="Proteomes" id="UP000184532">
    <property type="component" value="Unassembled WGS sequence"/>
</dbReference>
<dbReference type="EMBL" id="FQWL01000002">
    <property type="protein sequence ID" value="SHG48806.1"/>
    <property type="molecule type" value="Genomic_DNA"/>
</dbReference>
<reference evidence="14" key="1">
    <citation type="submission" date="2016-11" db="EMBL/GenBank/DDBJ databases">
        <authorList>
            <person name="Varghese N."/>
            <person name="Submissions S."/>
        </authorList>
    </citation>
    <scope>NUCLEOTIDE SEQUENCE [LARGE SCALE GENOMIC DNA]</scope>
    <source>
        <strain evidence="14">DSM 22638</strain>
    </source>
</reference>
<keyword evidence="7 13" id="KW-0418">Kinase</keyword>
<dbReference type="InterPro" id="IPR001697">
    <property type="entry name" value="Pyr_Knase"/>
</dbReference>
<name>A0A1M5K7N3_9FLAO</name>
<evidence type="ECO:0000313" key="13">
    <source>
        <dbReference type="EMBL" id="SHG48806.1"/>
    </source>
</evidence>
<dbReference type="InterPro" id="IPR015813">
    <property type="entry name" value="Pyrv/PenolPyrv_kinase-like_dom"/>
</dbReference>
<dbReference type="STRING" id="570519.SAMN04488116_1427"/>
<keyword evidence="14" id="KW-1185">Reference proteome</keyword>
<dbReference type="Pfam" id="PF00224">
    <property type="entry name" value="PK"/>
    <property type="match status" value="2"/>
</dbReference>
<evidence type="ECO:0000256" key="4">
    <source>
        <dbReference type="ARBA" id="ARBA00022679"/>
    </source>
</evidence>
<dbReference type="GO" id="GO:0004743">
    <property type="term" value="F:pyruvate kinase activity"/>
    <property type="evidence" value="ECO:0007669"/>
    <property type="project" value="UniProtKB-EC"/>
</dbReference>
<dbReference type="SUPFAM" id="SSF50800">
    <property type="entry name" value="PK beta-barrel domain-like"/>
    <property type="match status" value="1"/>
</dbReference>
<dbReference type="InterPro" id="IPR015793">
    <property type="entry name" value="Pyrv_Knase_brl"/>
</dbReference>
<dbReference type="AlphaFoldDB" id="A0A1M5K7N3"/>
<evidence type="ECO:0000256" key="11">
    <source>
        <dbReference type="ARBA" id="ARBA00023317"/>
    </source>
</evidence>
<evidence type="ECO:0000256" key="3">
    <source>
        <dbReference type="ARBA" id="ARBA00012142"/>
    </source>
</evidence>
<evidence type="ECO:0000256" key="1">
    <source>
        <dbReference type="ARBA" id="ARBA00004997"/>
    </source>
</evidence>
<feature type="domain" description="Pyruvate kinase barrel" evidence="12">
    <location>
        <begin position="131"/>
        <end position="211"/>
    </location>
</feature>
<dbReference type="SUPFAM" id="SSF51621">
    <property type="entry name" value="Phosphoenolpyruvate/pyruvate domain"/>
    <property type="match status" value="1"/>
</dbReference>
<protein>
    <recommendedName>
        <fullName evidence="3">pyruvate kinase</fullName>
        <ecNumber evidence="3">2.7.1.40</ecNumber>
    </recommendedName>
</protein>
<keyword evidence="6" id="KW-0547">Nucleotide-binding</keyword>
<dbReference type="OrthoDB" id="9812123at2"/>
<organism evidence="13 14">
    <name type="scientific">Flagellimonas flava</name>
    <dbReference type="NCBI Taxonomy" id="570519"/>
    <lineage>
        <taxon>Bacteria</taxon>
        <taxon>Pseudomonadati</taxon>
        <taxon>Bacteroidota</taxon>
        <taxon>Flavobacteriia</taxon>
        <taxon>Flavobacteriales</taxon>
        <taxon>Flavobacteriaceae</taxon>
        <taxon>Flagellimonas</taxon>
    </lineage>
</organism>
<dbReference type="GO" id="GO:0000287">
    <property type="term" value="F:magnesium ion binding"/>
    <property type="evidence" value="ECO:0007669"/>
    <property type="project" value="InterPro"/>
</dbReference>
<keyword evidence="10" id="KW-0324">Glycolysis</keyword>
<dbReference type="InterPro" id="IPR040442">
    <property type="entry name" value="Pyrv_kinase-like_dom_sf"/>
</dbReference>
<dbReference type="NCBIfam" id="NF011314">
    <property type="entry name" value="PRK14725.1"/>
    <property type="match status" value="1"/>
</dbReference>
<feature type="domain" description="Pyruvate kinase barrel" evidence="12">
    <location>
        <begin position="313"/>
        <end position="570"/>
    </location>
</feature>
<evidence type="ECO:0000256" key="2">
    <source>
        <dbReference type="ARBA" id="ARBA00008663"/>
    </source>
</evidence>
<keyword evidence="11 13" id="KW-0670">Pyruvate</keyword>
<evidence type="ECO:0000256" key="8">
    <source>
        <dbReference type="ARBA" id="ARBA00022840"/>
    </source>
</evidence>
<dbReference type="GO" id="GO:0016301">
    <property type="term" value="F:kinase activity"/>
    <property type="evidence" value="ECO:0007669"/>
    <property type="project" value="UniProtKB-KW"/>
</dbReference>
<keyword evidence="9" id="KW-0460">Magnesium</keyword>
<evidence type="ECO:0000256" key="7">
    <source>
        <dbReference type="ARBA" id="ARBA00022777"/>
    </source>
</evidence>
<dbReference type="PANTHER" id="PTHR11817">
    <property type="entry name" value="PYRUVATE KINASE"/>
    <property type="match status" value="1"/>
</dbReference>
<accession>A0A1M5K7N3</accession>
<dbReference type="RefSeq" id="WP_073177773.1">
    <property type="nucleotide sequence ID" value="NZ_FQWL01000002.1"/>
</dbReference>
<evidence type="ECO:0000256" key="10">
    <source>
        <dbReference type="ARBA" id="ARBA00023152"/>
    </source>
</evidence>
<keyword evidence="5" id="KW-0479">Metal-binding</keyword>
<dbReference type="GO" id="GO:0005524">
    <property type="term" value="F:ATP binding"/>
    <property type="evidence" value="ECO:0007669"/>
    <property type="project" value="UniProtKB-KW"/>
</dbReference>
<proteinExistence type="inferred from homology"/>
<dbReference type="GO" id="GO:0030955">
    <property type="term" value="F:potassium ion binding"/>
    <property type="evidence" value="ECO:0007669"/>
    <property type="project" value="InterPro"/>
</dbReference>
<gene>
    <name evidence="13" type="ORF">SAMN04488116_1427</name>
</gene>
<evidence type="ECO:0000256" key="6">
    <source>
        <dbReference type="ARBA" id="ARBA00022741"/>
    </source>
</evidence>